<gene>
    <name evidence="1" type="ORF">XD54_1468</name>
</gene>
<dbReference type="RefSeq" id="WP_015849608.1">
    <property type="nucleotide sequence ID" value="NZ_LGFD01000030.1"/>
</dbReference>
<dbReference type="EMBL" id="LGFD01000030">
    <property type="protein sequence ID" value="KUK17244.1"/>
    <property type="molecule type" value="Genomic_DNA"/>
</dbReference>
<dbReference type="OMA" id="CKEEFYG"/>
<dbReference type="GeneID" id="8096339"/>
<evidence type="ECO:0000313" key="1">
    <source>
        <dbReference type="EMBL" id="KUK17244.1"/>
    </source>
</evidence>
<reference evidence="2" key="1">
    <citation type="journal article" date="2015" name="MBio">
        <title>Genome-Resolved Metagenomic Analysis Reveals Roles for Candidate Phyla and Other Microbial Community Members in Biogeochemical Transformations in Oil Reservoirs.</title>
        <authorList>
            <person name="Hu P."/>
            <person name="Tom L."/>
            <person name="Singh A."/>
            <person name="Thomas B.C."/>
            <person name="Baker B.J."/>
            <person name="Piceno Y.M."/>
            <person name="Andersen G.L."/>
            <person name="Banfield J.F."/>
        </authorList>
    </citation>
    <scope>NUCLEOTIDE SEQUENCE [LARGE SCALE GENOMIC DNA]</scope>
</reference>
<name>A0A117L183_9EURY</name>
<sequence>MSRCPLCGEVIKWEDLVEQMLVVDNFQELLKDKDSFLSVLNSFAFKCPKCGEEFYGNNLNQNEASKVFELLNEFNGSIDYENNKVRLKLTNLLALDLMLEEWDKRVKNSR</sequence>
<comment type="caution">
    <text evidence="1">The sequence shown here is derived from an EMBL/GenBank/DDBJ whole genome shotgun (WGS) entry which is preliminary data.</text>
</comment>
<accession>A0A117L183</accession>
<dbReference type="AlphaFoldDB" id="A0A117L183"/>
<dbReference type="Gene3D" id="3.10.20.830">
    <property type="entry name" value="Bifunctional heparan sulphate n-deacetylase/n-sulphotransferase"/>
    <property type="match status" value="1"/>
</dbReference>
<evidence type="ECO:0000313" key="2">
    <source>
        <dbReference type="Proteomes" id="UP000053911"/>
    </source>
</evidence>
<organism evidence="1 2">
    <name type="scientific">Thermococcus sibiricus</name>
    <dbReference type="NCBI Taxonomy" id="172049"/>
    <lineage>
        <taxon>Archaea</taxon>
        <taxon>Methanobacteriati</taxon>
        <taxon>Methanobacteriota</taxon>
        <taxon>Thermococci</taxon>
        <taxon>Thermococcales</taxon>
        <taxon>Thermococcaceae</taxon>
        <taxon>Thermococcus</taxon>
    </lineage>
</organism>
<dbReference type="PATRIC" id="fig|172049.5.peg.618"/>
<proteinExistence type="predicted"/>
<protein>
    <submittedName>
        <fullName evidence="1">Uncharacterized protein</fullName>
    </submittedName>
</protein>
<dbReference type="Proteomes" id="UP000053911">
    <property type="component" value="Unassembled WGS sequence"/>
</dbReference>